<comment type="caution">
    <text evidence="2">The sequence shown here is derived from an EMBL/GenBank/DDBJ whole genome shotgun (WGS) entry which is preliminary data.</text>
</comment>
<dbReference type="Proteomes" id="UP001589855">
    <property type="component" value="Unassembled WGS sequence"/>
</dbReference>
<dbReference type="Pfam" id="PF00128">
    <property type="entry name" value="Alpha-amylase"/>
    <property type="match status" value="2"/>
</dbReference>
<name>A0ABV6K655_9LACO</name>
<dbReference type="PANTHER" id="PTHR47786:SF2">
    <property type="entry name" value="GLYCOSYL HYDROLASE FAMILY 13 CATALYTIC DOMAIN-CONTAINING PROTEIN"/>
    <property type="match status" value="1"/>
</dbReference>
<dbReference type="InterPro" id="IPR006047">
    <property type="entry name" value="GH13_cat_dom"/>
</dbReference>
<accession>A0ABV6K655</accession>
<dbReference type="InterPro" id="IPR041331">
    <property type="entry name" value="Bac_A_amyl_C"/>
</dbReference>
<dbReference type="SUPFAM" id="SSF51445">
    <property type="entry name" value="(Trans)glycosidases"/>
    <property type="match status" value="1"/>
</dbReference>
<evidence type="ECO:0000313" key="2">
    <source>
        <dbReference type="EMBL" id="MFC0424931.1"/>
    </source>
</evidence>
<organism evidence="2 3">
    <name type="scientific">Lactiplantibacillus plajomi</name>
    <dbReference type="NCBI Taxonomy" id="1457217"/>
    <lineage>
        <taxon>Bacteria</taxon>
        <taxon>Bacillati</taxon>
        <taxon>Bacillota</taxon>
        <taxon>Bacilli</taxon>
        <taxon>Lactobacillales</taxon>
        <taxon>Lactobacillaceae</taxon>
        <taxon>Lactiplantibacillus</taxon>
    </lineage>
</organism>
<proteinExistence type="predicted"/>
<dbReference type="GO" id="GO:0016787">
    <property type="term" value="F:hydrolase activity"/>
    <property type="evidence" value="ECO:0007669"/>
    <property type="project" value="UniProtKB-KW"/>
</dbReference>
<dbReference type="EMBL" id="JBHLUK010000076">
    <property type="protein sequence ID" value="MFC0424931.1"/>
    <property type="molecule type" value="Genomic_DNA"/>
</dbReference>
<dbReference type="Pfam" id="PF18612">
    <property type="entry name" value="Bac_A_amyl_C"/>
    <property type="match status" value="1"/>
</dbReference>
<dbReference type="SMART" id="SM00642">
    <property type="entry name" value="Aamy"/>
    <property type="match status" value="1"/>
</dbReference>
<dbReference type="CDD" id="cd11313">
    <property type="entry name" value="AmyAc_arch_bac_AmyA"/>
    <property type="match status" value="1"/>
</dbReference>
<protein>
    <submittedName>
        <fullName evidence="2">Alpha-amylase family glycosyl hydrolase</fullName>
    </submittedName>
</protein>
<keyword evidence="2" id="KW-0378">Hydrolase</keyword>
<evidence type="ECO:0000313" key="3">
    <source>
        <dbReference type="Proteomes" id="UP001589855"/>
    </source>
</evidence>
<dbReference type="PANTHER" id="PTHR47786">
    <property type="entry name" value="ALPHA-1,4-GLUCAN:MALTOSE-1-PHOSPHATE MALTOSYLTRANSFERASE"/>
    <property type="match status" value="1"/>
</dbReference>
<evidence type="ECO:0000259" key="1">
    <source>
        <dbReference type="SMART" id="SM00642"/>
    </source>
</evidence>
<keyword evidence="3" id="KW-1185">Reference proteome</keyword>
<sequence length="443" mass="49919">MARETQTTLRNDMIYCVFVRNYSEAGTFAAVTADLQRIKDLGTDILWLLPINPIGEVNRKGTLGSPYAIKDYRGINPEYGTLADFQALTDKAHALGMKVMLDIVYNHTSPDSVLATTHPEWFYHDESGALTNKVGDWSDVKDLDYGHHDLWQYQIDTLLYWTQFVDGFRCDVAPLVPLDFWLEARRQVNAAHPGTLWLAESSGSGFIEELRGQGYVGLSDSELYQAFDMTYDYDVFSDYQAYCQGATTVERYVDLLKRQDATFPANYVKMRFLENHDNERMMSYLHSEPEAINHLTWTFLQRGIAQVYNGQEFLAEHHPSLFDKDVIVNDRHGDVTRLIQRLAKIKQLPVMRAAAYDLAVVENGVIRVTYRSADGSGDALVAWVPLRGQVTAVHSDLTAGTYQNLLTDADVAVNDGQLAVNGQPVIIKYHVDAAPTQVADQSN</sequence>
<dbReference type="InterPro" id="IPR013780">
    <property type="entry name" value="Glyco_hydro_b"/>
</dbReference>
<dbReference type="Gene3D" id="3.20.20.80">
    <property type="entry name" value="Glycosidases"/>
    <property type="match status" value="1"/>
</dbReference>
<reference evidence="2 3" key="1">
    <citation type="submission" date="2024-09" db="EMBL/GenBank/DDBJ databases">
        <authorList>
            <person name="Sun Q."/>
            <person name="Mori K."/>
        </authorList>
    </citation>
    <scope>NUCLEOTIDE SEQUENCE [LARGE SCALE GENOMIC DNA]</scope>
    <source>
        <strain evidence="2 3">TBRC 4575</strain>
    </source>
</reference>
<dbReference type="InterPro" id="IPR017853">
    <property type="entry name" value="GH"/>
</dbReference>
<dbReference type="Gene3D" id="2.60.40.1180">
    <property type="entry name" value="Golgi alpha-mannosidase II"/>
    <property type="match status" value="1"/>
</dbReference>
<dbReference type="RefSeq" id="WP_137644112.1">
    <property type="nucleotide sequence ID" value="NZ_BAABRM010000003.1"/>
</dbReference>
<gene>
    <name evidence="2" type="ORF">ACFFGS_12415</name>
</gene>
<feature type="domain" description="Glycosyl hydrolase family 13 catalytic" evidence="1">
    <location>
        <begin position="16"/>
        <end position="346"/>
    </location>
</feature>